<dbReference type="AlphaFoldDB" id="A0A0J6SJF0"/>
<dbReference type="InterPro" id="IPR045936">
    <property type="entry name" value="DUF6356"/>
</dbReference>
<evidence type="ECO:0000256" key="1">
    <source>
        <dbReference type="SAM" id="Phobius"/>
    </source>
</evidence>
<evidence type="ECO:0000313" key="3">
    <source>
        <dbReference type="Proteomes" id="UP000036449"/>
    </source>
</evidence>
<sequence length="83" mass="8900">MSKLSFSEHPASVGETYFEHMGVATGFGLRMIGGGLACLVHGLLPFAFTSTGSRTIVRLHDRMVAHRTRAARHRADDSSAVSA</sequence>
<proteinExistence type="predicted"/>
<keyword evidence="1" id="KW-1133">Transmembrane helix</keyword>
<organism evidence="2 3">
    <name type="scientific">Methylobacterium tarhaniae</name>
    <dbReference type="NCBI Taxonomy" id="1187852"/>
    <lineage>
        <taxon>Bacteria</taxon>
        <taxon>Pseudomonadati</taxon>
        <taxon>Pseudomonadota</taxon>
        <taxon>Alphaproteobacteria</taxon>
        <taxon>Hyphomicrobiales</taxon>
        <taxon>Methylobacteriaceae</taxon>
        <taxon>Methylobacterium</taxon>
    </lineage>
</organism>
<keyword evidence="1" id="KW-0472">Membrane</keyword>
<keyword evidence="3" id="KW-1185">Reference proteome</keyword>
<protein>
    <submittedName>
        <fullName evidence="2">Capsule biosynthesis protein</fullName>
    </submittedName>
</protein>
<gene>
    <name evidence="2" type="ORF">VQ03_24555</name>
</gene>
<name>A0A0J6SJF0_9HYPH</name>
<comment type="caution">
    <text evidence="2">The sequence shown here is derived from an EMBL/GenBank/DDBJ whole genome shotgun (WGS) entry which is preliminary data.</text>
</comment>
<keyword evidence="1" id="KW-0812">Transmembrane</keyword>
<dbReference type="Pfam" id="PF19883">
    <property type="entry name" value="DUF6356"/>
    <property type="match status" value="1"/>
</dbReference>
<evidence type="ECO:0000313" key="2">
    <source>
        <dbReference type="EMBL" id="KMO33754.1"/>
    </source>
</evidence>
<dbReference type="Proteomes" id="UP000036449">
    <property type="component" value="Unassembled WGS sequence"/>
</dbReference>
<dbReference type="OrthoDB" id="7652114at2"/>
<feature type="transmembrane region" description="Helical" evidence="1">
    <location>
        <begin position="27"/>
        <end position="48"/>
    </location>
</feature>
<reference evidence="2 3" key="1">
    <citation type="submission" date="2015-03" db="EMBL/GenBank/DDBJ databases">
        <title>Genome sequencing of Methylobacterium tarhaniae DSM 25844.</title>
        <authorList>
            <person name="Chaudhry V."/>
            <person name="Patil P.B."/>
        </authorList>
    </citation>
    <scope>NUCLEOTIDE SEQUENCE [LARGE SCALE GENOMIC DNA]</scope>
    <source>
        <strain evidence="2 3">DSM 25844</strain>
    </source>
</reference>
<dbReference type="PATRIC" id="fig|1187852.3.peg.2601"/>
<dbReference type="EMBL" id="LABZ01000192">
    <property type="protein sequence ID" value="KMO33754.1"/>
    <property type="molecule type" value="Genomic_DNA"/>
</dbReference>
<dbReference type="RefSeq" id="WP_048453523.1">
    <property type="nucleotide sequence ID" value="NZ_JBNNPJ010000063.1"/>
</dbReference>
<accession>A0A0J6SJF0</accession>